<dbReference type="PROSITE" id="PS50850">
    <property type="entry name" value="MFS"/>
    <property type="match status" value="1"/>
</dbReference>
<dbReference type="AlphaFoldDB" id="A0A7W0HQ54"/>
<feature type="transmembrane region" description="Helical" evidence="7">
    <location>
        <begin position="220"/>
        <end position="239"/>
    </location>
</feature>
<evidence type="ECO:0000256" key="2">
    <source>
        <dbReference type="ARBA" id="ARBA00022448"/>
    </source>
</evidence>
<feature type="transmembrane region" description="Helical" evidence="7">
    <location>
        <begin position="284"/>
        <end position="303"/>
    </location>
</feature>
<feature type="transmembrane region" description="Helical" evidence="7">
    <location>
        <begin position="131"/>
        <end position="149"/>
    </location>
</feature>
<dbReference type="InterPro" id="IPR020846">
    <property type="entry name" value="MFS_dom"/>
</dbReference>
<feature type="transmembrane region" description="Helical" evidence="7">
    <location>
        <begin position="47"/>
        <end position="67"/>
    </location>
</feature>
<dbReference type="Gene3D" id="1.20.1250.20">
    <property type="entry name" value="MFS general substrate transporter like domains"/>
    <property type="match status" value="1"/>
</dbReference>
<evidence type="ECO:0000256" key="5">
    <source>
        <dbReference type="ARBA" id="ARBA00022989"/>
    </source>
</evidence>
<dbReference type="Proteomes" id="UP000530928">
    <property type="component" value="Unassembled WGS sequence"/>
</dbReference>
<dbReference type="InterPro" id="IPR011701">
    <property type="entry name" value="MFS"/>
</dbReference>
<evidence type="ECO:0000256" key="3">
    <source>
        <dbReference type="ARBA" id="ARBA00022475"/>
    </source>
</evidence>
<feature type="transmembrane region" description="Helical" evidence="7">
    <location>
        <begin position="371"/>
        <end position="389"/>
    </location>
</feature>
<dbReference type="RefSeq" id="WP_181610251.1">
    <property type="nucleotide sequence ID" value="NZ_BAABAM010000002.1"/>
</dbReference>
<feature type="transmembrane region" description="Helical" evidence="7">
    <location>
        <begin position="12"/>
        <end position="35"/>
    </location>
</feature>
<keyword evidence="10" id="KW-1185">Reference proteome</keyword>
<feature type="transmembrane region" description="Helical" evidence="7">
    <location>
        <begin position="251"/>
        <end position="272"/>
    </location>
</feature>
<keyword evidence="6 7" id="KW-0472">Membrane</keyword>
<sequence>MRELLRDRGFLLLFAGQTVNMIGDRALLVVLGIFVKELTGSDTMAGVVFILLSVPSFFAPLTGLLVDRFPRRKVLIVNDLLAGALVLCLLLVRHPGDLWIVFVVTLGYGFANAIFAAARGGLIHSMVPERLLGDANGLLSSLGQGLRVLGPLIGAALYVALGLAAVAVLDTLTFLISVLVLLMLRRVPDLAPPAKREPGTFRADLLAGVRHLMGERELRAGVLAVAAALSAAGLVNAAMFAAVEQGLGRPAAFVGVIAAFQGAGSVAGGFAVAPLIRRYGEHRAAAVGFVLSAAGLAFVIPATEVTMCAGGVLVGLSIPIFMVATTTLVQRRTEAGMQGRALTAMDAVIDLPFVLSMGIGTLVVAILDFRVIYAVAAVIFAVVAVSVLVRRDWRIDATLTPVD</sequence>
<evidence type="ECO:0000256" key="7">
    <source>
        <dbReference type="SAM" id="Phobius"/>
    </source>
</evidence>
<evidence type="ECO:0000256" key="6">
    <source>
        <dbReference type="ARBA" id="ARBA00023136"/>
    </source>
</evidence>
<dbReference type="InterPro" id="IPR036259">
    <property type="entry name" value="MFS_trans_sf"/>
</dbReference>
<keyword evidence="5 7" id="KW-1133">Transmembrane helix</keyword>
<dbReference type="InterPro" id="IPR022324">
    <property type="entry name" value="Bacilysin_exporter_BacE_put"/>
</dbReference>
<accession>A0A7W0HQ54</accession>
<dbReference type="PANTHER" id="PTHR43266">
    <property type="entry name" value="MACROLIDE-EFFLUX PROTEIN"/>
    <property type="match status" value="1"/>
</dbReference>
<gene>
    <name evidence="9" type="ORF">HNR30_002798</name>
</gene>
<protein>
    <submittedName>
        <fullName evidence="9">MFS family permease</fullName>
    </submittedName>
</protein>
<feature type="transmembrane region" description="Helical" evidence="7">
    <location>
        <begin position="309"/>
        <end position="329"/>
    </location>
</feature>
<proteinExistence type="predicted"/>
<keyword evidence="4 7" id="KW-0812">Transmembrane</keyword>
<comment type="subcellular location">
    <subcellularLocation>
        <location evidence="1">Cell membrane</location>
        <topology evidence="1">Multi-pass membrane protein</topology>
    </subcellularLocation>
</comment>
<dbReference type="PANTHER" id="PTHR43266:SF2">
    <property type="entry name" value="MAJOR FACILITATOR SUPERFAMILY (MFS) PROFILE DOMAIN-CONTAINING PROTEIN"/>
    <property type="match status" value="1"/>
</dbReference>
<feature type="transmembrane region" description="Helical" evidence="7">
    <location>
        <begin position="155"/>
        <end position="184"/>
    </location>
</feature>
<dbReference type="PRINTS" id="PR01988">
    <property type="entry name" value="EXPORTERBACE"/>
</dbReference>
<organism evidence="9 10">
    <name type="scientific">Nonomuraea soli</name>
    <dbReference type="NCBI Taxonomy" id="1032476"/>
    <lineage>
        <taxon>Bacteria</taxon>
        <taxon>Bacillati</taxon>
        <taxon>Actinomycetota</taxon>
        <taxon>Actinomycetes</taxon>
        <taxon>Streptosporangiales</taxon>
        <taxon>Streptosporangiaceae</taxon>
        <taxon>Nonomuraea</taxon>
    </lineage>
</organism>
<reference evidence="9 10" key="1">
    <citation type="submission" date="2020-07" db="EMBL/GenBank/DDBJ databases">
        <title>Genomic Encyclopedia of Type Strains, Phase IV (KMG-IV): sequencing the most valuable type-strain genomes for metagenomic binning, comparative biology and taxonomic classification.</title>
        <authorList>
            <person name="Goeker M."/>
        </authorList>
    </citation>
    <scope>NUCLEOTIDE SEQUENCE [LARGE SCALE GENOMIC DNA]</scope>
    <source>
        <strain evidence="9 10">DSM 45533</strain>
    </source>
</reference>
<name>A0A7W0HQ54_9ACTN</name>
<comment type="caution">
    <text evidence="9">The sequence shown here is derived from an EMBL/GenBank/DDBJ whole genome shotgun (WGS) entry which is preliminary data.</text>
</comment>
<evidence type="ECO:0000313" key="10">
    <source>
        <dbReference type="Proteomes" id="UP000530928"/>
    </source>
</evidence>
<feature type="transmembrane region" description="Helical" evidence="7">
    <location>
        <begin position="341"/>
        <end position="365"/>
    </location>
</feature>
<feature type="transmembrane region" description="Helical" evidence="7">
    <location>
        <begin position="74"/>
        <end position="92"/>
    </location>
</feature>
<keyword evidence="2" id="KW-0813">Transport</keyword>
<dbReference type="CDD" id="cd06173">
    <property type="entry name" value="MFS_MefA_like"/>
    <property type="match status" value="1"/>
</dbReference>
<dbReference type="GO" id="GO:0022857">
    <property type="term" value="F:transmembrane transporter activity"/>
    <property type="evidence" value="ECO:0007669"/>
    <property type="project" value="InterPro"/>
</dbReference>
<evidence type="ECO:0000313" key="9">
    <source>
        <dbReference type="EMBL" id="MBA2891457.1"/>
    </source>
</evidence>
<dbReference type="SUPFAM" id="SSF103473">
    <property type="entry name" value="MFS general substrate transporter"/>
    <property type="match status" value="1"/>
</dbReference>
<evidence type="ECO:0000259" key="8">
    <source>
        <dbReference type="PROSITE" id="PS50850"/>
    </source>
</evidence>
<evidence type="ECO:0000256" key="4">
    <source>
        <dbReference type="ARBA" id="ARBA00022692"/>
    </source>
</evidence>
<feature type="transmembrane region" description="Helical" evidence="7">
    <location>
        <begin position="98"/>
        <end position="119"/>
    </location>
</feature>
<evidence type="ECO:0000256" key="1">
    <source>
        <dbReference type="ARBA" id="ARBA00004651"/>
    </source>
</evidence>
<feature type="domain" description="Major facilitator superfamily (MFS) profile" evidence="8">
    <location>
        <begin position="9"/>
        <end position="394"/>
    </location>
</feature>
<dbReference type="GO" id="GO:0005886">
    <property type="term" value="C:plasma membrane"/>
    <property type="evidence" value="ECO:0007669"/>
    <property type="project" value="UniProtKB-SubCell"/>
</dbReference>
<dbReference type="EMBL" id="JACDUR010000003">
    <property type="protein sequence ID" value="MBA2891457.1"/>
    <property type="molecule type" value="Genomic_DNA"/>
</dbReference>
<keyword evidence="3" id="KW-1003">Cell membrane</keyword>
<dbReference type="Pfam" id="PF07690">
    <property type="entry name" value="MFS_1"/>
    <property type="match status" value="1"/>
</dbReference>